<name>A0A6J5S5E4_9CAUD</name>
<gene>
    <name evidence="1" type="ORF">UFOVP1382_202</name>
</gene>
<dbReference type="EMBL" id="LR797331">
    <property type="protein sequence ID" value="CAB4203591.1"/>
    <property type="molecule type" value="Genomic_DNA"/>
</dbReference>
<protein>
    <submittedName>
        <fullName evidence="1">AAA domain containing protein</fullName>
    </submittedName>
</protein>
<sequence>MTGTPRRALTEDDMNRMRIPRRFWSTTPSGVPESNLSGPLTNYLASIGEKREAGYGMLLMGDNGRGKTSAGCLVLMEARRQYHTALFVEGSRLRSILFDSEMFDEHQKLWDRMVQVDFLLIDDWGKGTADAKGYAAQILDDLVRLRSADMRPTIITTNMDMLRIKESESMKKSTVEALLECVLFLEVGGPNLRAKQVTDVVAAFRS</sequence>
<dbReference type="GO" id="GO:0005524">
    <property type="term" value="F:ATP binding"/>
    <property type="evidence" value="ECO:0007669"/>
    <property type="project" value="InterPro"/>
</dbReference>
<organism evidence="1">
    <name type="scientific">uncultured Caudovirales phage</name>
    <dbReference type="NCBI Taxonomy" id="2100421"/>
    <lineage>
        <taxon>Viruses</taxon>
        <taxon>Duplodnaviria</taxon>
        <taxon>Heunggongvirae</taxon>
        <taxon>Uroviricota</taxon>
        <taxon>Caudoviricetes</taxon>
        <taxon>Peduoviridae</taxon>
        <taxon>Maltschvirus</taxon>
        <taxon>Maltschvirus maltsch</taxon>
    </lineage>
</organism>
<dbReference type="SUPFAM" id="SSF52540">
    <property type="entry name" value="P-loop containing nucleoside triphosphate hydrolases"/>
    <property type="match status" value="1"/>
</dbReference>
<dbReference type="InterPro" id="IPR027417">
    <property type="entry name" value="P-loop_NTPase"/>
</dbReference>
<reference evidence="1" key="1">
    <citation type="submission" date="2020-05" db="EMBL/GenBank/DDBJ databases">
        <authorList>
            <person name="Chiriac C."/>
            <person name="Salcher M."/>
            <person name="Ghai R."/>
            <person name="Kavagutti S V."/>
        </authorList>
    </citation>
    <scope>NUCLEOTIDE SEQUENCE</scope>
</reference>
<proteinExistence type="predicted"/>
<accession>A0A6J5S5E4</accession>
<evidence type="ECO:0000313" key="1">
    <source>
        <dbReference type="EMBL" id="CAB4203591.1"/>
    </source>
</evidence>
<dbReference type="Gene3D" id="3.40.50.300">
    <property type="entry name" value="P-loop containing nucleotide triphosphate hydrolases"/>
    <property type="match status" value="1"/>
</dbReference>